<evidence type="ECO:0000259" key="1">
    <source>
        <dbReference type="Pfam" id="PF03807"/>
    </source>
</evidence>
<keyword evidence="4" id="KW-1185">Reference proteome</keyword>
<dbReference type="PANTHER" id="PTHR40459:SF1">
    <property type="entry name" value="CONSERVED HYPOTHETICAL ALANINE AND LEUCINE RICH PROTEIN"/>
    <property type="match status" value="1"/>
</dbReference>
<dbReference type="InterPro" id="IPR008927">
    <property type="entry name" value="6-PGluconate_DH-like_C_sf"/>
</dbReference>
<dbReference type="RefSeq" id="WP_150904746.1">
    <property type="nucleotide sequence ID" value="NZ_VTWT01000008.1"/>
</dbReference>
<sequence>MKKPGYKIAMLGAGNMAWHLAPALEKAGHEVVLVYSRTLENAQTLAKALKATQSTDKPDFTNSPADLYLVAVKDTALPGLLQQAVFPEGSLVAHTSGTQPLSVFESSPEIRGAVFYPLQTFSKNTPVDFGNIPFCLEATDENAMFLLRKMAGSLSQKVYDVSSQDRKTLHLAAVFACNFTNHLLGISSEILQKRELDFQMLKPLVEATVQKAFSQEPFSVQTGPAVRRDETTIQEHLQLLQHETGYQEIYRLLTQSIQQKS</sequence>
<dbReference type="InterPro" id="IPR037108">
    <property type="entry name" value="TM1727-like_C_sf"/>
</dbReference>
<dbReference type="PANTHER" id="PTHR40459">
    <property type="entry name" value="CONSERVED HYPOTHETICAL ALANINE AND LEUCINE RICH PROTEIN"/>
    <property type="match status" value="1"/>
</dbReference>
<feature type="domain" description="Pyrroline-5-carboxylate reductase catalytic N-terminal" evidence="1">
    <location>
        <begin position="7"/>
        <end position="84"/>
    </location>
</feature>
<dbReference type="AlphaFoldDB" id="A0A5N1IQI2"/>
<organism evidence="3 4">
    <name type="scientific">Adhaeribacter soli</name>
    <dbReference type="NCBI Taxonomy" id="2607655"/>
    <lineage>
        <taxon>Bacteria</taxon>
        <taxon>Pseudomonadati</taxon>
        <taxon>Bacteroidota</taxon>
        <taxon>Cytophagia</taxon>
        <taxon>Cytophagales</taxon>
        <taxon>Hymenobacteraceae</taxon>
        <taxon>Adhaeribacter</taxon>
    </lineage>
</organism>
<dbReference type="Pfam" id="PF03807">
    <property type="entry name" value="F420_oxidored"/>
    <property type="match status" value="1"/>
</dbReference>
<dbReference type="EMBL" id="VTWT01000008">
    <property type="protein sequence ID" value="KAA9331223.1"/>
    <property type="molecule type" value="Genomic_DNA"/>
</dbReference>
<evidence type="ECO:0000259" key="2">
    <source>
        <dbReference type="Pfam" id="PF10728"/>
    </source>
</evidence>
<dbReference type="SUPFAM" id="SSF48179">
    <property type="entry name" value="6-phosphogluconate dehydrogenase C-terminal domain-like"/>
    <property type="match status" value="1"/>
</dbReference>
<dbReference type="InterPro" id="IPR028939">
    <property type="entry name" value="P5C_Rdtase_cat_N"/>
</dbReference>
<feature type="domain" description="DUF2520" evidence="2">
    <location>
        <begin position="132"/>
        <end position="257"/>
    </location>
</feature>
<evidence type="ECO:0000313" key="4">
    <source>
        <dbReference type="Proteomes" id="UP000326570"/>
    </source>
</evidence>
<accession>A0A5N1IQI2</accession>
<dbReference type="InterPro" id="IPR036291">
    <property type="entry name" value="NAD(P)-bd_dom_sf"/>
</dbReference>
<protein>
    <submittedName>
        <fullName evidence="3">DUF2520 domain-containing protein</fullName>
    </submittedName>
</protein>
<dbReference type="InterPro" id="IPR018931">
    <property type="entry name" value="DUF2520"/>
</dbReference>
<gene>
    <name evidence="3" type="ORF">F0P94_15160</name>
</gene>
<dbReference type="SUPFAM" id="SSF51735">
    <property type="entry name" value="NAD(P)-binding Rossmann-fold domains"/>
    <property type="match status" value="1"/>
</dbReference>
<dbReference type="Pfam" id="PF10728">
    <property type="entry name" value="DUF2520"/>
    <property type="match status" value="1"/>
</dbReference>
<name>A0A5N1IQI2_9BACT</name>
<evidence type="ECO:0000313" key="3">
    <source>
        <dbReference type="EMBL" id="KAA9331223.1"/>
    </source>
</evidence>
<proteinExistence type="predicted"/>
<reference evidence="3 4" key="1">
    <citation type="submission" date="2019-09" db="EMBL/GenBank/DDBJ databases">
        <title>Genome sequence of Adhaeribacter sp. M2.</title>
        <authorList>
            <person name="Srinivasan S."/>
        </authorList>
    </citation>
    <scope>NUCLEOTIDE SEQUENCE [LARGE SCALE GENOMIC DNA]</scope>
    <source>
        <strain evidence="3 4">M2</strain>
    </source>
</reference>
<dbReference type="Gene3D" id="3.40.50.720">
    <property type="entry name" value="NAD(P)-binding Rossmann-like Domain"/>
    <property type="match status" value="1"/>
</dbReference>
<dbReference type="Gene3D" id="1.10.1040.20">
    <property type="entry name" value="ProC-like, C-terminal domain"/>
    <property type="match status" value="1"/>
</dbReference>
<comment type="caution">
    <text evidence="3">The sequence shown here is derived from an EMBL/GenBank/DDBJ whole genome shotgun (WGS) entry which is preliminary data.</text>
</comment>
<dbReference type="Proteomes" id="UP000326570">
    <property type="component" value="Unassembled WGS sequence"/>
</dbReference>